<proteinExistence type="predicted"/>
<comment type="caution">
    <text evidence="2">The sequence shown here is derived from an EMBL/GenBank/DDBJ whole genome shotgun (WGS) entry which is preliminary data.</text>
</comment>
<feature type="region of interest" description="Disordered" evidence="1">
    <location>
        <begin position="37"/>
        <end position="57"/>
    </location>
</feature>
<dbReference type="EMBL" id="BOQE01000001">
    <property type="protein sequence ID" value="GIM47754.1"/>
    <property type="molecule type" value="Genomic_DNA"/>
</dbReference>
<protein>
    <submittedName>
        <fullName evidence="2">Uncharacterized protein</fullName>
    </submittedName>
</protein>
<name>A0AAV4LK17_9BACL</name>
<gene>
    <name evidence="2" type="ORF">DNHGIG_33030</name>
</gene>
<dbReference type="AlphaFoldDB" id="A0AAV4LK17"/>
<reference evidence="2" key="1">
    <citation type="journal article" date="2023" name="Int. J. Syst. Evol. Microbiol.">
        <title>Collibacillus ludicampi gen. nov., sp. nov., a new soil bacterium of the family Alicyclobacillaceae.</title>
        <authorList>
            <person name="Jojima T."/>
            <person name="Ioku Y."/>
            <person name="Fukuta Y."/>
            <person name="Shirasaka N."/>
            <person name="Matsumura Y."/>
            <person name="Mori M."/>
        </authorList>
    </citation>
    <scope>NUCLEOTIDE SEQUENCE</scope>
    <source>
        <strain evidence="2">TP075</strain>
    </source>
</reference>
<evidence type="ECO:0000313" key="2">
    <source>
        <dbReference type="EMBL" id="GIM47754.1"/>
    </source>
</evidence>
<evidence type="ECO:0000313" key="3">
    <source>
        <dbReference type="Proteomes" id="UP001057291"/>
    </source>
</evidence>
<accession>A0AAV4LK17</accession>
<sequence length="57" mass="6483">MMKGLLDIRRYLVIMIDLIAAANHTVDAARGIDKEGKKNNWGFGRKNKENGTTCNRY</sequence>
<dbReference type="Proteomes" id="UP001057291">
    <property type="component" value="Unassembled WGS sequence"/>
</dbReference>
<dbReference type="RefSeq" id="WP_282200698.1">
    <property type="nucleotide sequence ID" value="NZ_BOQE01000001.1"/>
</dbReference>
<keyword evidence="3" id="KW-1185">Reference proteome</keyword>
<organism evidence="2 3">
    <name type="scientific">Collibacillus ludicampi</name>
    <dbReference type="NCBI Taxonomy" id="2771369"/>
    <lineage>
        <taxon>Bacteria</taxon>
        <taxon>Bacillati</taxon>
        <taxon>Bacillota</taxon>
        <taxon>Bacilli</taxon>
        <taxon>Bacillales</taxon>
        <taxon>Alicyclobacillaceae</taxon>
        <taxon>Collibacillus</taxon>
    </lineage>
</organism>
<evidence type="ECO:0000256" key="1">
    <source>
        <dbReference type="SAM" id="MobiDB-lite"/>
    </source>
</evidence>